<organism evidence="2">
    <name type="scientific">Clostridium butyricum</name>
    <dbReference type="NCBI Taxonomy" id="1492"/>
    <lineage>
        <taxon>Bacteria</taxon>
        <taxon>Bacillati</taxon>
        <taxon>Bacillota</taxon>
        <taxon>Clostridia</taxon>
        <taxon>Eubacteriales</taxon>
        <taxon>Clostridiaceae</taxon>
        <taxon>Clostridium</taxon>
    </lineage>
</organism>
<dbReference type="SUPFAM" id="SSF109604">
    <property type="entry name" value="HD-domain/PDEase-like"/>
    <property type="match status" value="1"/>
</dbReference>
<evidence type="ECO:0000313" key="2">
    <source>
        <dbReference type="EMBL" id="VYT83714.1"/>
    </source>
</evidence>
<feature type="domain" description="HD" evidence="1">
    <location>
        <begin position="65"/>
        <end position="136"/>
    </location>
</feature>
<sequence>MVYMDDREELTNILLNNNGDDILSCADKILELVPELIVCNKCEHEHRAHKYNVYIHILHVVAGIDSDLTLKLAALFHDIGKPYVKKKVNEKVRYWGHEEVSGIISNLVLNRLGYDESIINDTCTLIKIHDKKIKPTINDIKLVVDSIGKMNFERLLKLQTSDISAHANEYAEIIIPKLDKIKEVYINNKF</sequence>
<name>A0A6N2ZW22_CLOBU</name>
<dbReference type="RefSeq" id="WP_156736326.1">
    <property type="nucleotide sequence ID" value="NZ_CACRTU010000009.1"/>
</dbReference>
<evidence type="ECO:0000259" key="1">
    <source>
        <dbReference type="Pfam" id="PF01966"/>
    </source>
</evidence>
<dbReference type="InterPro" id="IPR006674">
    <property type="entry name" value="HD_domain"/>
</dbReference>
<reference evidence="2" key="1">
    <citation type="submission" date="2019-11" db="EMBL/GenBank/DDBJ databases">
        <authorList>
            <person name="Feng L."/>
        </authorList>
    </citation>
    <scope>NUCLEOTIDE SEQUENCE</scope>
    <source>
        <strain evidence="2">CButyricumLFYP62</strain>
    </source>
</reference>
<gene>
    <name evidence="2" type="ORF">CBLFYP62_00863</name>
</gene>
<dbReference type="AlphaFoldDB" id="A0A6N2ZW22"/>
<protein>
    <recommendedName>
        <fullName evidence="1">HD domain-containing protein</fullName>
    </recommendedName>
</protein>
<dbReference type="EMBL" id="CACRTU010000009">
    <property type="protein sequence ID" value="VYT83714.1"/>
    <property type="molecule type" value="Genomic_DNA"/>
</dbReference>
<dbReference type="Pfam" id="PF01966">
    <property type="entry name" value="HD"/>
    <property type="match status" value="1"/>
</dbReference>
<accession>A0A6N2ZW22</accession>
<dbReference type="Gene3D" id="1.10.3090.10">
    <property type="entry name" value="cca-adding enzyme, domain 2"/>
    <property type="match status" value="1"/>
</dbReference>
<proteinExistence type="predicted"/>